<feature type="compositionally biased region" description="Acidic residues" evidence="1">
    <location>
        <begin position="41"/>
        <end position="60"/>
    </location>
</feature>
<feature type="region of interest" description="Disordered" evidence="1">
    <location>
        <begin position="609"/>
        <end position="642"/>
    </location>
</feature>
<dbReference type="Pfam" id="PF10680">
    <property type="entry name" value="RRN9"/>
    <property type="match status" value="1"/>
</dbReference>
<feature type="region of interest" description="Disordered" evidence="1">
    <location>
        <begin position="224"/>
        <end position="253"/>
    </location>
</feature>
<sequence length="654" mass="72202">MSLFGGEDSVSQSSRSLATSPECSPTPPNAQNPPLVSFTLDSDENDDFEDEEWSEPESDEEPSRPNRFTGKPQTWRGYTAADRQIAASLENIESADLAAHLYNAYNLKRRVRRPIEQLAGIKNWRAKDSWLRKGEGLDFTDPFGETQTELVPSKAWTAWPMPPKLVPVKVPGVGRAHGEEDTWYIETSGARDAGDGMREEVLALFMRQCKERWLSREYDTEIKDATPKRKSRAKSEAKGAQSHGSQSPASDIGMEDLQGITLGTAPTFESEREEKFTNILGKTLGHKTPRPSVKAAFLADDDEAQRVLQPSVDSLLSRLDSLALAVRRSRLNHFGRGAFSDRSGSEFTSDAESEVSDTRTTPRPRARSQARMKASRQPLSRSGDTSKNKRKPQKAKAQHFSDSGSGSDYSHGHGEETYEAPSAGESPPSKRMPIMSKKSRRSSASSSDRSSIREISRQYGLMDWSEVLGIASMTGWDQQAVARAAQRCVALFGEGMSLRTFDESLATEPIPEPVHYNPSTIPAPADLAIADSSTTKRPYFVIGTLRCPHKDCWGSRQDYPISYRVIEHVRKVHGYDPRTNDSENEERKVGGVHIDGFLQLITSKQGWVGGGRAKGGSKKAATAKVKGKGTKKQKVESGTASPVELHDSELKTIW</sequence>
<evidence type="ECO:0000313" key="3">
    <source>
        <dbReference type="EMBL" id="KAF2692034.1"/>
    </source>
</evidence>
<dbReference type="InterPro" id="IPR019622">
    <property type="entry name" value="Rrn9_dom"/>
</dbReference>
<dbReference type="OrthoDB" id="5412288at2759"/>
<dbReference type="AlphaFoldDB" id="A0A6G1JNB4"/>
<proteinExistence type="predicted"/>
<keyword evidence="4" id="KW-1185">Reference proteome</keyword>
<name>A0A6G1JNB4_9PLEO</name>
<gene>
    <name evidence="3" type="ORF">K458DRAFT_411718</name>
</gene>
<evidence type="ECO:0000256" key="1">
    <source>
        <dbReference type="SAM" id="MobiDB-lite"/>
    </source>
</evidence>
<dbReference type="Proteomes" id="UP000799291">
    <property type="component" value="Unassembled WGS sequence"/>
</dbReference>
<reference evidence="3" key="1">
    <citation type="journal article" date="2020" name="Stud. Mycol.">
        <title>101 Dothideomycetes genomes: a test case for predicting lifestyles and emergence of pathogens.</title>
        <authorList>
            <person name="Haridas S."/>
            <person name="Albert R."/>
            <person name="Binder M."/>
            <person name="Bloem J."/>
            <person name="Labutti K."/>
            <person name="Salamov A."/>
            <person name="Andreopoulos B."/>
            <person name="Baker S."/>
            <person name="Barry K."/>
            <person name="Bills G."/>
            <person name="Bluhm B."/>
            <person name="Cannon C."/>
            <person name="Castanera R."/>
            <person name="Culley D."/>
            <person name="Daum C."/>
            <person name="Ezra D."/>
            <person name="Gonzalez J."/>
            <person name="Henrissat B."/>
            <person name="Kuo A."/>
            <person name="Liang C."/>
            <person name="Lipzen A."/>
            <person name="Lutzoni F."/>
            <person name="Magnuson J."/>
            <person name="Mondo S."/>
            <person name="Nolan M."/>
            <person name="Ohm R."/>
            <person name="Pangilinan J."/>
            <person name="Park H.-J."/>
            <person name="Ramirez L."/>
            <person name="Alfaro M."/>
            <person name="Sun H."/>
            <person name="Tritt A."/>
            <person name="Yoshinaga Y."/>
            <person name="Zwiers L.-H."/>
            <person name="Turgeon B."/>
            <person name="Goodwin S."/>
            <person name="Spatafora J."/>
            <person name="Crous P."/>
            <person name="Grigoriev I."/>
        </authorList>
    </citation>
    <scope>NUCLEOTIDE SEQUENCE</scope>
    <source>
        <strain evidence="3">CBS 122367</strain>
    </source>
</reference>
<accession>A0A6G1JNB4</accession>
<dbReference type="EMBL" id="MU005569">
    <property type="protein sequence ID" value="KAF2692034.1"/>
    <property type="molecule type" value="Genomic_DNA"/>
</dbReference>
<protein>
    <recommendedName>
        <fullName evidence="2">Rrn9 domain-containing protein</fullName>
    </recommendedName>
</protein>
<evidence type="ECO:0000259" key="2">
    <source>
        <dbReference type="Pfam" id="PF10680"/>
    </source>
</evidence>
<feature type="region of interest" description="Disordered" evidence="1">
    <location>
        <begin position="1"/>
        <end position="75"/>
    </location>
</feature>
<feature type="compositionally biased region" description="Polar residues" evidence="1">
    <location>
        <begin position="9"/>
        <end position="23"/>
    </location>
</feature>
<feature type="compositionally biased region" description="Basic residues" evidence="1">
    <location>
        <begin position="362"/>
        <end position="374"/>
    </location>
</feature>
<feature type="compositionally biased region" description="Basic residues" evidence="1">
    <location>
        <begin position="388"/>
        <end position="397"/>
    </location>
</feature>
<organism evidence="3 4">
    <name type="scientific">Lentithecium fluviatile CBS 122367</name>
    <dbReference type="NCBI Taxonomy" id="1168545"/>
    <lineage>
        <taxon>Eukaryota</taxon>
        <taxon>Fungi</taxon>
        <taxon>Dikarya</taxon>
        <taxon>Ascomycota</taxon>
        <taxon>Pezizomycotina</taxon>
        <taxon>Dothideomycetes</taxon>
        <taxon>Pleosporomycetidae</taxon>
        <taxon>Pleosporales</taxon>
        <taxon>Massarineae</taxon>
        <taxon>Lentitheciaceae</taxon>
        <taxon>Lentithecium</taxon>
    </lineage>
</organism>
<feature type="compositionally biased region" description="Basic and acidic residues" evidence="1">
    <location>
        <begin position="224"/>
        <end position="237"/>
    </location>
</feature>
<feature type="region of interest" description="Disordered" evidence="1">
    <location>
        <begin position="335"/>
        <end position="452"/>
    </location>
</feature>
<feature type="domain" description="Rrn9" evidence="2">
    <location>
        <begin position="89"/>
        <end position="168"/>
    </location>
</feature>
<evidence type="ECO:0000313" key="4">
    <source>
        <dbReference type="Proteomes" id="UP000799291"/>
    </source>
</evidence>